<organism evidence="3 4">
    <name type="scientific">Malassezia cuniculi</name>
    <dbReference type="NCBI Taxonomy" id="948313"/>
    <lineage>
        <taxon>Eukaryota</taxon>
        <taxon>Fungi</taxon>
        <taxon>Dikarya</taxon>
        <taxon>Basidiomycota</taxon>
        <taxon>Ustilaginomycotina</taxon>
        <taxon>Malasseziomycetes</taxon>
        <taxon>Malasseziales</taxon>
        <taxon>Malasseziaceae</taxon>
        <taxon>Malassezia</taxon>
    </lineage>
</organism>
<dbReference type="SUPFAM" id="SSF52833">
    <property type="entry name" value="Thioredoxin-like"/>
    <property type="match status" value="1"/>
</dbReference>
<evidence type="ECO:0000313" key="4">
    <source>
        <dbReference type="Proteomes" id="UP001219933"/>
    </source>
</evidence>
<dbReference type="PANTHER" id="PTHR21148">
    <property type="entry name" value="THIOREDOXIN DOMAIN-CONTAINING PROTEIN 9"/>
    <property type="match status" value="1"/>
</dbReference>
<feature type="transmembrane region" description="Helical" evidence="2">
    <location>
        <begin position="348"/>
        <end position="370"/>
    </location>
</feature>
<reference evidence="3" key="1">
    <citation type="submission" date="2023-03" db="EMBL/GenBank/DDBJ databases">
        <title>Mating type loci evolution in Malassezia.</title>
        <authorList>
            <person name="Coelho M.A."/>
        </authorList>
    </citation>
    <scope>NUCLEOTIDE SEQUENCE</scope>
    <source>
        <strain evidence="3">CBS 11721</strain>
    </source>
</reference>
<dbReference type="AlphaFoldDB" id="A0AAF0EYT2"/>
<protein>
    <recommendedName>
        <fullName evidence="5">Thioredoxin domain-containing protein</fullName>
    </recommendedName>
</protein>
<feature type="region of interest" description="Disordered" evidence="1">
    <location>
        <begin position="491"/>
        <end position="521"/>
    </location>
</feature>
<dbReference type="EMBL" id="CP119882">
    <property type="protein sequence ID" value="WFD36949.1"/>
    <property type="molecule type" value="Genomic_DNA"/>
</dbReference>
<dbReference type="CDD" id="cd02989">
    <property type="entry name" value="Phd_like_TxnDC9"/>
    <property type="match status" value="1"/>
</dbReference>
<sequence length="521" mass="57636">MTAAEETPDLGARAVPQGGDSDDEVFAELEREIETLAEADAETSVHGIAGGRDAEDGLSAAFREYRSRRLAEIQAEAAARRGAENDGDRGKYREILDEKELLHTTAHEPKCVVHFAHKDFRRCKILDQHLEHLAAQHPDTLFVKADVMRTPFLVTKLGIKVLPCIMAFVSGVCKERLVGFEEFGNADTFSTAALEWRLGRAATLQFPPAYTIAADPRRVLRSFVGESDDADEGFLSWPIQGFFARGVIGKMGSAVVPDFQTLTLLLLVLNQMSTIMEMTLGMKLSQFRKTAYTATVASRGKADDWWTPYAEESANPPNINVKAPPRSLKERLQRWAVKMLMNRLLRKAARVVFASVPVFGIIFYAGISALPFAQSIHKPLFQAKHMSEQEIALWIEERQASYWTFGFTALLLERIPFFGIIFSISNRIGAAMWAHDLEKRQQRVRTGGVEPLRMENVRAELKDKLKEGDPGTYGHPDIADVDIPGNILQRPFGSGAANSSGAAATGTNTAPPLPRRPGMNA</sequence>
<dbReference type="Gene3D" id="3.40.30.10">
    <property type="entry name" value="Glutaredoxin"/>
    <property type="match status" value="1"/>
</dbReference>
<keyword evidence="4" id="KW-1185">Reference proteome</keyword>
<dbReference type="InterPro" id="IPR036249">
    <property type="entry name" value="Thioredoxin-like_sf"/>
</dbReference>
<gene>
    <name evidence="3" type="ORF">MCUN1_003841</name>
</gene>
<dbReference type="Proteomes" id="UP001219933">
    <property type="component" value="Chromosome 6"/>
</dbReference>
<proteinExistence type="predicted"/>
<evidence type="ECO:0000256" key="1">
    <source>
        <dbReference type="SAM" id="MobiDB-lite"/>
    </source>
</evidence>
<feature type="compositionally biased region" description="Low complexity" evidence="1">
    <location>
        <begin position="493"/>
        <end position="510"/>
    </location>
</feature>
<feature type="region of interest" description="Disordered" evidence="1">
    <location>
        <begin position="1"/>
        <end position="24"/>
    </location>
</feature>
<name>A0AAF0EYT2_9BASI</name>
<keyword evidence="2" id="KW-1133">Transmembrane helix</keyword>
<evidence type="ECO:0000313" key="3">
    <source>
        <dbReference type="EMBL" id="WFD36949.1"/>
    </source>
</evidence>
<evidence type="ECO:0008006" key="5">
    <source>
        <dbReference type="Google" id="ProtNLM"/>
    </source>
</evidence>
<accession>A0AAF0EYT2</accession>
<keyword evidence="2" id="KW-0472">Membrane</keyword>
<evidence type="ECO:0000256" key="2">
    <source>
        <dbReference type="SAM" id="Phobius"/>
    </source>
</evidence>
<keyword evidence="2" id="KW-0812">Transmembrane</keyword>